<keyword evidence="1" id="KW-0853">WD repeat</keyword>
<dbReference type="SMART" id="SM00320">
    <property type="entry name" value="WD40"/>
    <property type="match status" value="6"/>
</dbReference>
<evidence type="ECO:0000256" key="2">
    <source>
        <dbReference type="ARBA" id="ARBA00022737"/>
    </source>
</evidence>
<dbReference type="OrthoDB" id="427795at2759"/>
<dbReference type="Pfam" id="PF00400">
    <property type="entry name" value="WD40"/>
    <property type="match status" value="1"/>
</dbReference>
<name>A0A640KMF9_LEITA</name>
<accession>A0A640KMF9</accession>
<keyword evidence="7" id="KW-1185">Reference proteome</keyword>
<dbReference type="InterPro" id="IPR001680">
    <property type="entry name" value="WD40_rpt"/>
</dbReference>
<evidence type="ECO:0000256" key="4">
    <source>
        <dbReference type="SAM" id="MobiDB-lite"/>
    </source>
</evidence>
<evidence type="ECO:0000256" key="1">
    <source>
        <dbReference type="ARBA" id="ARBA00022574"/>
    </source>
</evidence>
<feature type="domain" description="Histone-binding protein RBBP4-like N-terminal" evidence="5">
    <location>
        <begin position="174"/>
        <end position="241"/>
    </location>
</feature>
<evidence type="ECO:0000313" key="6">
    <source>
        <dbReference type="EMBL" id="GET88867.1"/>
    </source>
</evidence>
<evidence type="ECO:0000259" key="5">
    <source>
        <dbReference type="Pfam" id="PF12265"/>
    </source>
</evidence>
<dbReference type="Proteomes" id="UP000419144">
    <property type="component" value="Unassembled WGS sequence"/>
</dbReference>
<dbReference type="AlphaFoldDB" id="A0A640KMF9"/>
<dbReference type="InterPro" id="IPR050459">
    <property type="entry name" value="WD_repeat_RBAP46/RBAP48/MSI1"/>
</dbReference>
<dbReference type="SUPFAM" id="SSF50978">
    <property type="entry name" value="WD40 repeat-like"/>
    <property type="match status" value="1"/>
</dbReference>
<dbReference type="Gene3D" id="2.130.10.10">
    <property type="entry name" value="YVTN repeat-like/Quinoprotein amine dehydrogenase"/>
    <property type="match status" value="1"/>
</dbReference>
<reference evidence="6" key="1">
    <citation type="submission" date="2019-11" db="EMBL/GenBank/DDBJ databases">
        <title>Leishmania tarentolae CDS.</title>
        <authorList>
            <person name="Goto Y."/>
            <person name="Yamagishi J."/>
        </authorList>
    </citation>
    <scope>NUCLEOTIDE SEQUENCE [LARGE SCALE GENOMIC DNA]</scope>
    <source>
        <strain evidence="6">Parrot Tar II</strain>
    </source>
</reference>
<dbReference type="Pfam" id="PF12265">
    <property type="entry name" value="CAF1C_H4-bd"/>
    <property type="match status" value="1"/>
</dbReference>
<proteinExistence type="predicted"/>
<gene>
    <name evidence="6" type="ORF">LtaPh_2402300</name>
</gene>
<dbReference type="GO" id="GO:0006325">
    <property type="term" value="P:chromatin organization"/>
    <property type="evidence" value="ECO:0007669"/>
    <property type="project" value="UniProtKB-KW"/>
</dbReference>
<sequence length="601" mass="66311">MSHVGHLRICGCSFFKFMGNCAVSLHPAGALDQSFPRSAVYRYASPHFPLLLAHAVFYLLFPCSLFCCRLVCVVFASHFTTVQRRQTRIADSACTPPPLRPSTAHRIPCFVLLTTASTLAHTELGRRTPSLSLPMMESGADVVCTGKVPPPVAPASQTSSTAAAEESRSYQETERFCTWRKHVRNLYQHLFHIDLVWESPVAQLMPYVTTKNGLTTHTIVSGTRTGGQEQSYLQLLSATVPQDTHVLDGSDVAYSEATGEVGGYGMAPHACSLSIERRILHDGDVLAARYAPANPLLIASTSSNGDLYVFDWSRVPLSRFPNEPPRPRAPLPPNELSSNATEEERAQYQKRMRALNVVATEQDRWDRRTGEGQHVLTLKGSNGASENLDWSTDADGVVASGSTGRACVWRVANLSKDHSRQVEPFKVFSLEDEEARVTQVNFSWTSPDTFVAASSTGAVYFNDVRMQHTTEVFSIENAATCLALSPLDGNALLVGDAVGKVLFFDLRKSSKAVQVDCLHDGEVTTVQWCPHSRHLFSSGGHDGVVCIYNQTRHKTLFKHWGHTDVIMDLGWSWQEDGAGQLVSTDSNAIMLWRPRDFFYCA</sequence>
<keyword evidence="2" id="KW-0677">Repeat</keyword>
<feature type="compositionally biased region" description="Pro residues" evidence="4">
    <location>
        <begin position="322"/>
        <end position="333"/>
    </location>
</feature>
<protein>
    <submittedName>
        <fullName evidence="6">Wd repeat protein</fullName>
    </submittedName>
</protein>
<dbReference type="PANTHER" id="PTHR22850">
    <property type="entry name" value="WD40 REPEAT FAMILY"/>
    <property type="match status" value="1"/>
</dbReference>
<organism evidence="6 7">
    <name type="scientific">Leishmania tarentolae</name>
    <name type="common">Sauroleishmania tarentolae</name>
    <dbReference type="NCBI Taxonomy" id="5689"/>
    <lineage>
        <taxon>Eukaryota</taxon>
        <taxon>Discoba</taxon>
        <taxon>Euglenozoa</taxon>
        <taxon>Kinetoplastea</taxon>
        <taxon>Metakinetoplastina</taxon>
        <taxon>Trypanosomatida</taxon>
        <taxon>Trypanosomatidae</taxon>
        <taxon>Leishmaniinae</taxon>
        <taxon>Leishmania</taxon>
        <taxon>lizard Leishmania</taxon>
    </lineage>
</organism>
<feature type="region of interest" description="Disordered" evidence="4">
    <location>
        <begin position="319"/>
        <end position="343"/>
    </location>
</feature>
<evidence type="ECO:0000256" key="3">
    <source>
        <dbReference type="ARBA" id="ARBA00022853"/>
    </source>
</evidence>
<dbReference type="InterPro" id="IPR015943">
    <property type="entry name" value="WD40/YVTN_repeat-like_dom_sf"/>
</dbReference>
<keyword evidence="3" id="KW-0156">Chromatin regulator</keyword>
<comment type="caution">
    <text evidence="6">The sequence shown here is derived from an EMBL/GenBank/DDBJ whole genome shotgun (WGS) entry which is preliminary data.</text>
</comment>
<dbReference type="VEuPathDB" id="TriTrypDB:LtaPh_2402300"/>
<dbReference type="InterPro" id="IPR036322">
    <property type="entry name" value="WD40_repeat_dom_sf"/>
</dbReference>
<evidence type="ECO:0000313" key="7">
    <source>
        <dbReference type="Proteomes" id="UP000419144"/>
    </source>
</evidence>
<dbReference type="InterPro" id="IPR022052">
    <property type="entry name" value="Histone-bd_RBBP4-like_N"/>
</dbReference>
<dbReference type="EMBL" id="BLBS01000031">
    <property type="protein sequence ID" value="GET88867.1"/>
    <property type="molecule type" value="Genomic_DNA"/>
</dbReference>